<evidence type="ECO:0000256" key="1">
    <source>
        <dbReference type="ARBA" id="ARBA00007754"/>
    </source>
</evidence>
<dbReference type="SUPFAM" id="SSF51445">
    <property type="entry name" value="(Trans)glycosidases"/>
    <property type="match status" value="1"/>
</dbReference>
<dbReference type="Proteomes" id="UP000010433">
    <property type="component" value="Unassembled WGS sequence"/>
</dbReference>
<comment type="catalytic activity">
    <reaction evidence="4">
        <text>Random hydrolysis of (1-&gt;4)-beta-D-mannosidic linkages in mannans, galactomannans and glucomannans.</text>
        <dbReference type="EC" id="3.2.1.78"/>
    </reaction>
</comment>
<feature type="active site" description="Nucleophile" evidence="5 8">
    <location>
        <position position="287"/>
    </location>
</feature>
<dbReference type="PROSITE" id="PS51257">
    <property type="entry name" value="PROKAR_LIPOPROTEIN"/>
    <property type="match status" value="1"/>
</dbReference>
<keyword evidence="11" id="KW-1185">Reference proteome</keyword>
<evidence type="ECO:0000259" key="9">
    <source>
        <dbReference type="PROSITE" id="PS51764"/>
    </source>
</evidence>
<name>L1N1G3_9BACT</name>
<evidence type="ECO:0000256" key="2">
    <source>
        <dbReference type="ARBA" id="ARBA00022801"/>
    </source>
</evidence>
<gene>
    <name evidence="10" type="ORF">HMPREF9151_02272</name>
</gene>
<accession>L1N1G3</accession>
<evidence type="ECO:0000256" key="4">
    <source>
        <dbReference type="PIRNR" id="PIRNR018168"/>
    </source>
</evidence>
<evidence type="ECO:0000256" key="7">
    <source>
        <dbReference type="PIRSR" id="PIRSR018168-3"/>
    </source>
</evidence>
<feature type="binding site" evidence="6">
    <location>
        <position position="117"/>
    </location>
    <ligand>
        <name>substrate</name>
    </ligand>
</feature>
<dbReference type="GO" id="GO:0006080">
    <property type="term" value="P:substituted mannan metabolic process"/>
    <property type="evidence" value="ECO:0007669"/>
    <property type="project" value="UniProtKB-UniRule"/>
</dbReference>
<dbReference type="AlphaFoldDB" id="L1N1G3"/>
<feature type="active site" description="Proton donor" evidence="5 8">
    <location>
        <position position="179"/>
    </location>
</feature>
<dbReference type="GO" id="GO:0016985">
    <property type="term" value="F:mannan endo-1,4-beta-mannosidase activity"/>
    <property type="evidence" value="ECO:0007669"/>
    <property type="project" value="UniProtKB-UniRule"/>
</dbReference>
<dbReference type="RefSeq" id="WP_009161130.1">
    <property type="nucleotide sequence ID" value="NZ_KB290960.1"/>
</dbReference>
<keyword evidence="4" id="KW-0964">Secreted</keyword>
<feature type="chain" id="PRO_5010756575" description="Mannan endo-1,4-beta-mannosidase" evidence="4">
    <location>
        <begin position="21"/>
        <end position="360"/>
    </location>
</feature>
<dbReference type="GO" id="GO:0005576">
    <property type="term" value="C:extracellular region"/>
    <property type="evidence" value="ECO:0007669"/>
    <property type="project" value="UniProtKB-SubCell"/>
</dbReference>
<dbReference type="HOGENOM" id="CLU_016930_0_1_10"/>
<dbReference type="InterPro" id="IPR000805">
    <property type="entry name" value="Glyco_hydro_26"/>
</dbReference>
<evidence type="ECO:0000256" key="6">
    <source>
        <dbReference type="PIRSR" id="PIRSR018168-2"/>
    </source>
</evidence>
<evidence type="ECO:0000313" key="10">
    <source>
        <dbReference type="EMBL" id="EKX97104.1"/>
    </source>
</evidence>
<dbReference type="EMBL" id="AMEP01000144">
    <property type="protein sequence ID" value="EKX97104.1"/>
    <property type="molecule type" value="Genomic_DNA"/>
</dbReference>
<dbReference type="EC" id="3.2.1.78" evidence="4"/>
<comment type="caution">
    <text evidence="10">The sequence shown here is derived from an EMBL/GenBank/DDBJ whole genome shotgun (WGS) entry which is preliminary data.</text>
</comment>
<dbReference type="InterPro" id="IPR017853">
    <property type="entry name" value="GH"/>
</dbReference>
<dbReference type="OrthoDB" id="9816550at2"/>
<evidence type="ECO:0000256" key="3">
    <source>
        <dbReference type="ARBA" id="ARBA00023295"/>
    </source>
</evidence>
<dbReference type="PIRSF" id="PIRSF018168">
    <property type="entry name" value="Mannan-1_4-beta-mannosidase"/>
    <property type="match status" value="1"/>
</dbReference>
<dbReference type="PANTHER" id="PTHR40079:SF4">
    <property type="entry name" value="GH26 DOMAIN-CONTAINING PROTEIN-RELATED"/>
    <property type="match status" value="1"/>
</dbReference>
<keyword evidence="2 4" id="KW-0378">Hydrolase</keyword>
<feature type="binding site" evidence="6">
    <location>
        <position position="184"/>
    </location>
    <ligand>
        <name>substrate</name>
    </ligand>
</feature>
<dbReference type="STRING" id="1127699.HMPREF9151_02272"/>
<organism evidence="10 11">
    <name type="scientific">Hoylesella saccharolytica F0055</name>
    <dbReference type="NCBI Taxonomy" id="1127699"/>
    <lineage>
        <taxon>Bacteria</taxon>
        <taxon>Pseudomonadati</taxon>
        <taxon>Bacteroidota</taxon>
        <taxon>Bacteroidia</taxon>
        <taxon>Bacteroidales</taxon>
        <taxon>Prevotellaceae</taxon>
        <taxon>Hoylesella</taxon>
    </lineage>
</organism>
<feature type="domain" description="GH26" evidence="9">
    <location>
        <begin position="24"/>
        <end position="354"/>
    </location>
</feature>
<dbReference type="PROSITE" id="PS51764">
    <property type="entry name" value="GH26"/>
    <property type="match status" value="1"/>
</dbReference>
<dbReference type="PATRIC" id="fig|1127699.3.peg.2076"/>
<keyword evidence="3 4" id="KW-0326">Glycosidase</keyword>
<dbReference type="PRINTS" id="PR00739">
    <property type="entry name" value="GLHYDRLASE26"/>
</dbReference>
<evidence type="ECO:0000313" key="11">
    <source>
        <dbReference type="Proteomes" id="UP000010433"/>
    </source>
</evidence>
<keyword evidence="4" id="KW-0119">Carbohydrate metabolism</keyword>
<keyword evidence="4" id="KW-0732">Signal</keyword>
<feature type="signal peptide" evidence="4">
    <location>
        <begin position="1"/>
        <end position="20"/>
    </location>
</feature>
<comment type="subcellular location">
    <subcellularLocation>
        <location evidence="4">Secreted</location>
    </subcellularLocation>
</comment>
<proteinExistence type="inferred from homology"/>
<sequence length="360" mass="41805">MNKPTLLFIAFITVACVTLAAPHTPAQTLLKRLWKLQKRGLMIGHQDDPVYGRSWKWDEGSSDIKDVCGDYPAVMGFDLGKIEYNADKNLDGVPFERMRKEIVAQHERGGIVTLSWHPDNPITGKTAWDASPQTVKGVLSGGVQHAKLNSWLQYVAGFINSLKTPSGKKVPIIFRPWHEMNGSWFWWGSKSCTPEEFQQLYRYTFEQLTNKYLCNNIVWAYSPNFQANDNEEQYLKYYPGDTFVDLMGIDIYDFEHRNDTYQTNLQNELELLTRIATDKNKLAALTETGAQQLPDARWFTQVFWQIAQNYTLCYVLFWRNAWDAEKEMYMTAPGHATETDFKAFYNEKRTLFLNDIRKIR</sequence>
<feature type="binding site" evidence="6">
    <location>
        <position position="252"/>
    </location>
    <ligand>
        <name>substrate</name>
    </ligand>
</feature>
<comment type="similarity">
    <text evidence="1 4 8">Belongs to the glycosyl hydrolase 26 family.</text>
</comment>
<dbReference type="PANTHER" id="PTHR40079">
    <property type="entry name" value="MANNAN ENDO-1,4-BETA-MANNOSIDASE E-RELATED"/>
    <property type="match status" value="1"/>
</dbReference>
<dbReference type="Pfam" id="PF02156">
    <property type="entry name" value="Glyco_hydro_26"/>
    <property type="match status" value="1"/>
</dbReference>
<protein>
    <recommendedName>
        <fullName evidence="4">Mannan endo-1,4-beta-mannosidase</fullName>
        <ecNumber evidence="4">3.2.1.78</ecNumber>
    </recommendedName>
</protein>
<dbReference type="InterPro" id="IPR016714">
    <property type="entry name" value="MANB/E"/>
</dbReference>
<evidence type="ECO:0000256" key="8">
    <source>
        <dbReference type="PROSITE-ProRule" id="PRU01100"/>
    </source>
</evidence>
<dbReference type="Gene3D" id="3.20.20.80">
    <property type="entry name" value="Glycosidases"/>
    <property type="match status" value="1"/>
</dbReference>
<dbReference type="InterPro" id="IPR022790">
    <property type="entry name" value="GH26_dom"/>
</dbReference>
<feature type="site" description="Plays an important role in maintaining the position of the catalytic nucleophile" evidence="7">
    <location>
        <position position="178"/>
    </location>
</feature>
<reference evidence="10 11" key="1">
    <citation type="submission" date="2012-05" db="EMBL/GenBank/DDBJ databases">
        <authorList>
            <person name="Weinstock G."/>
            <person name="Sodergren E."/>
            <person name="Lobos E.A."/>
            <person name="Fulton L."/>
            <person name="Fulton R."/>
            <person name="Courtney L."/>
            <person name="Fronick C."/>
            <person name="O'Laughlin M."/>
            <person name="Godfrey J."/>
            <person name="Wilson R.M."/>
            <person name="Miner T."/>
            <person name="Farmer C."/>
            <person name="Delehaunty K."/>
            <person name="Cordes M."/>
            <person name="Minx P."/>
            <person name="Tomlinson C."/>
            <person name="Chen J."/>
            <person name="Wollam A."/>
            <person name="Pepin K.H."/>
            <person name="Bhonagiri V."/>
            <person name="Zhang X."/>
            <person name="Suruliraj S."/>
            <person name="Warren W."/>
            <person name="Mitreva M."/>
            <person name="Mardis E.R."/>
            <person name="Wilson R.K."/>
        </authorList>
    </citation>
    <scope>NUCLEOTIDE SEQUENCE [LARGE SCALE GENOMIC DNA]</scope>
    <source>
        <strain evidence="10 11">F0055</strain>
    </source>
</reference>
<evidence type="ECO:0000256" key="5">
    <source>
        <dbReference type="PIRSR" id="PIRSR018168-1"/>
    </source>
</evidence>